<organism evidence="2">
    <name type="scientific">marine metagenome</name>
    <dbReference type="NCBI Taxonomy" id="408172"/>
    <lineage>
        <taxon>unclassified sequences</taxon>
        <taxon>metagenomes</taxon>
        <taxon>ecological metagenomes</taxon>
    </lineage>
</organism>
<protein>
    <recommendedName>
        <fullName evidence="1">Glycosyltransferase 2-like domain-containing protein</fullName>
    </recommendedName>
</protein>
<name>A0A381WIH5_9ZZZZ</name>
<dbReference type="InterPro" id="IPR050256">
    <property type="entry name" value="Glycosyltransferase_2"/>
</dbReference>
<dbReference type="Pfam" id="PF00535">
    <property type="entry name" value="Glycos_transf_2"/>
    <property type="match status" value="1"/>
</dbReference>
<sequence length="257" mass="28489">MLDVTEVNLSTLIAHRIPMVGTPLPSGCLSVVVPCFNEVESVGLCVERILNEPIVGEVIVVDDGSTDGTREVLSALSDPRVQVLHHEANLGKGAALRTGFALVSTEYVVVQDSDLEQDPSDYTQLVTPLSSGIADVVYGSRFPDRRRLPGQYLMHFWANRFLTVLSNLFTGLRLTDMETGYKAFRTEVLQGIRIEENCFGVEPELTAKIAAANWRIVEVRVSYAPRSFDSGKKIGWKDGLRALYCIVRYSDDHKKVD</sequence>
<dbReference type="PANTHER" id="PTHR48090">
    <property type="entry name" value="UNDECAPRENYL-PHOSPHATE 4-DEOXY-4-FORMAMIDO-L-ARABINOSE TRANSFERASE-RELATED"/>
    <property type="match status" value="1"/>
</dbReference>
<dbReference type="AlphaFoldDB" id="A0A381WIH5"/>
<feature type="domain" description="Glycosyltransferase 2-like" evidence="1">
    <location>
        <begin position="30"/>
        <end position="190"/>
    </location>
</feature>
<dbReference type="CDD" id="cd04179">
    <property type="entry name" value="DPM_DPG-synthase_like"/>
    <property type="match status" value="1"/>
</dbReference>
<dbReference type="Gene3D" id="3.90.550.10">
    <property type="entry name" value="Spore Coat Polysaccharide Biosynthesis Protein SpsA, Chain A"/>
    <property type="match status" value="1"/>
</dbReference>
<dbReference type="InterPro" id="IPR029044">
    <property type="entry name" value="Nucleotide-diphossugar_trans"/>
</dbReference>
<evidence type="ECO:0000313" key="2">
    <source>
        <dbReference type="EMBL" id="SVA52304.1"/>
    </source>
</evidence>
<evidence type="ECO:0000259" key="1">
    <source>
        <dbReference type="Pfam" id="PF00535"/>
    </source>
</evidence>
<dbReference type="InterPro" id="IPR001173">
    <property type="entry name" value="Glyco_trans_2-like"/>
</dbReference>
<proteinExistence type="predicted"/>
<dbReference type="SUPFAM" id="SSF53448">
    <property type="entry name" value="Nucleotide-diphospho-sugar transferases"/>
    <property type="match status" value="1"/>
</dbReference>
<reference evidence="2" key="1">
    <citation type="submission" date="2018-05" db="EMBL/GenBank/DDBJ databases">
        <authorList>
            <person name="Lanie J.A."/>
            <person name="Ng W.-L."/>
            <person name="Kazmierczak K.M."/>
            <person name="Andrzejewski T.M."/>
            <person name="Davidsen T.M."/>
            <person name="Wayne K.J."/>
            <person name="Tettelin H."/>
            <person name="Glass J.I."/>
            <person name="Rusch D."/>
            <person name="Podicherti R."/>
            <person name="Tsui H.-C.T."/>
            <person name="Winkler M.E."/>
        </authorList>
    </citation>
    <scope>NUCLEOTIDE SEQUENCE</scope>
</reference>
<dbReference type="PANTHER" id="PTHR48090:SF7">
    <property type="entry name" value="RFBJ PROTEIN"/>
    <property type="match status" value="1"/>
</dbReference>
<dbReference type="EMBL" id="UINC01011916">
    <property type="protein sequence ID" value="SVA52304.1"/>
    <property type="molecule type" value="Genomic_DNA"/>
</dbReference>
<gene>
    <name evidence="2" type="ORF">METZ01_LOCUS105158</name>
</gene>
<accession>A0A381WIH5</accession>